<feature type="transmembrane region" description="Helical" evidence="6">
    <location>
        <begin position="33"/>
        <end position="50"/>
    </location>
</feature>
<gene>
    <name evidence="8" type="ORF">TMPK1_11790</name>
</gene>
<keyword evidence="5 6" id="KW-0472">Membrane</keyword>
<comment type="caution">
    <text evidence="8">The sequence shown here is derived from an EMBL/GenBank/DDBJ whole genome shotgun (WGS) entry which is preliminary data.</text>
</comment>
<protein>
    <submittedName>
        <fullName evidence="8">MFS transporter</fullName>
    </submittedName>
</protein>
<dbReference type="Proteomes" id="UP000681075">
    <property type="component" value="Unassembled WGS sequence"/>
</dbReference>
<keyword evidence="3 6" id="KW-0812">Transmembrane</keyword>
<feature type="transmembrane region" description="Helical" evidence="6">
    <location>
        <begin position="212"/>
        <end position="231"/>
    </location>
</feature>
<feature type="transmembrane region" description="Helical" evidence="6">
    <location>
        <begin position="62"/>
        <end position="81"/>
    </location>
</feature>
<dbReference type="PROSITE" id="PS50850">
    <property type="entry name" value="MFS"/>
    <property type="match status" value="1"/>
</dbReference>
<sequence length="408" mass="41820">MAAVVSYTDRLILNLLVDPIRADLGISDTQVSLLQGAAFAVLYACAGLPLGRIADRWPRRNVIVAGVLIWSLATVACGLATDFPTLFIARIWVGIGEAALAPAAVSMIADLFPPSRRGFAIGVFLTGMVVGGGAAISIGGALLSLIEGGAVQAWPIVGAMAPWRSVMVLVGLAGIPVAIAVMTLYEPQRTKTESAALSMLDSMRRLARDARVLAPIYGAAALISIGDYGFLGWAPSLLSRRYGWTPMETGAAIGVLLMATGAAGALIGGAFADRLQKSHGVTGRLRLALFAALAALASVPLLLLDSSSAAVAATALWSLASTAAGAIAITALQDLVPNELRGLGTSLVAFGNTIVGLGLGPTLVALATERVYGDPRALHVAIATAVIPAAILACLMLRSARRSLLRTA</sequence>
<feature type="transmembrane region" description="Helical" evidence="6">
    <location>
        <begin position="166"/>
        <end position="185"/>
    </location>
</feature>
<proteinExistence type="predicted"/>
<keyword evidence="2" id="KW-0813">Transport</keyword>
<feature type="transmembrane region" description="Helical" evidence="6">
    <location>
        <begin position="284"/>
        <end position="303"/>
    </location>
</feature>
<evidence type="ECO:0000313" key="8">
    <source>
        <dbReference type="EMBL" id="GIL38942.1"/>
    </source>
</evidence>
<dbReference type="InterPro" id="IPR044770">
    <property type="entry name" value="MFS_spinster-like"/>
</dbReference>
<evidence type="ECO:0000256" key="6">
    <source>
        <dbReference type="SAM" id="Phobius"/>
    </source>
</evidence>
<dbReference type="GO" id="GO:0016020">
    <property type="term" value="C:membrane"/>
    <property type="evidence" value="ECO:0007669"/>
    <property type="project" value="UniProtKB-SubCell"/>
</dbReference>
<keyword evidence="4 6" id="KW-1133">Transmembrane helix</keyword>
<feature type="transmembrane region" description="Helical" evidence="6">
    <location>
        <begin position="119"/>
        <end position="146"/>
    </location>
</feature>
<dbReference type="InterPro" id="IPR020846">
    <property type="entry name" value="MFS_dom"/>
</dbReference>
<dbReference type="InterPro" id="IPR011701">
    <property type="entry name" value="MFS"/>
</dbReference>
<feature type="transmembrane region" description="Helical" evidence="6">
    <location>
        <begin position="344"/>
        <end position="366"/>
    </location>
</feature>
<evidence type="ECO:0000256" key="3">
    <source>
        <dbReference type="ARBA" id="ARBA00022692"/>
    </source>
</evidence>
<dbReference type="RefSeq" id="WP_420242042.1">
    <property type="nucleotide sequence ID" value="NZ_BOPV01000001.1"/>
</dbReference>
<dbReference type="PANTHER" id="PTHR23505:SF79">
    <property type="entry name" value="PROTEIN SPINSTER"/>
    <property type="match status" value="1"/>
</dbReference>
<dbReference type="AlphaFoldDB" id="A0A8S8XA47"/>
<evidence type="ECO:0000313" key="9">
    <source>
        <dbReference type="Proteomes" id="UP000681075"/>
    </source>
</evidence>
<dbReference type="GO" id="GO:0022857">
    <property type="term" value="F:transmembrane transporter activity"/>
    <property type="evidence" value="ECO:0007669"/>
    <property type="project" value="InterPro"/>
</dbReference>
<keyword evidence="9" id="KW-1185">Reference proteome</keyword>
<dbReference type="PANTHER" id="PTHR23505">
    <property type="entry name" value="SPINSTER"/>
    <property type="match status" value="1"/>
</dbReference>
<dbReference type="Pfam" id="PF07690">
    <property type="entry name" value="MFS_1"/>
    <property type="match status" value="1"/>
</dbReference>
<evidence type="ECO:0000256" key="4">
    <source>
        <dbReference type="ARBA" id="ARBA00022989"/>
    </source>
</evidence>
<evidence type="ECO:0000259" key="7">
    <source>
        <dbReference type="PROSITE" id="PS50850"/>
    </source>
</evidence>
<dbReference type="Gene3D" id="1.20.1250.20">
    <property type="entry name" value="MFS general substrate transporter like domains"/>
    <property type="match status" value="1"/>
</dbReference>
<dbReference type="InterPro" id="IPR036259">
    <property type="entry name" value="MFS_trans_sf"/>
</dbReference>
<reference evidence="8" key="1">
    <citation type="submission" date="2021-02" db="EMBL/GenBank/DDBJ databases">
        <title>Genome sequence of Rhodospirillales sp. strain TMPK1 isolated from soil.</title>
        <authorList>
            <person name="Nakai R."/>
            <person name="Kusada H."/>
            <person name="Tamaki H."/>
        </authorList>
    </citation>
    <scope>NUCLEOTIDE SEQUENCE</scope>
    <source>
        <strain evidence="8">TMPK1</strain>
    </source>
</reference>
<feature type="transmembrane region" description="Helical" evidence="6">
    <location>
        <begin position="378"/>
        <end position="397"/>
    </location>
</feature>
<feature type="transmembrane region" description="Helical" evidence="6">
    <location>
        <begin position="87"/>
        <end position="112"/>
    </location>
</feature>
<feature type="domain" description="Major facilitator superfamily (MFS) profile" evidence="7">
    <location>
        <begin position="1"/>
        <end position="401"/>
    </location>
</feature>
<evidence type="ECO:0000256" key="1">
    <source>
        <dbReference type="ARBA" id="ARBA00004141"/>
    </source>
</evidence>
<dbReference type="EMBL" id="BOPV01000001">
    <property type="protein sequence ID" value="GIL38942.1"/>
    <property type="molecule type" value="Genomic_DNA"/>
</dbReference>
<accession>A0A8S8XA47</accession>
<evidence type="ECO:0000256" key="2">
    <source>
        <dbReference type="ARBA" id="ARBA00022448"/>
    </source>
</evidence>
<name>A0A8S8XA47_9PROT</name>
<evidence type="ECO:0000256" key="5">
    <source>
        <dbReference type="ARBA" id="ARBA00023136"/>
    </source>
</evidence>
<feature type="transmembrane region" description="Helical" evidence="6">
    <location>
        <begin position="251"/>
        <end position="272"/>
    </location>
</feature>
<comment type="subcellular location">
    <subcellularLocation>
        <location evidence="1">Membrane</location>
        <topology evidence="1">Multi-pass membrane protein</topology>
    </subcellularLocation>
</comment>
<dbReference type="SUPFAM" id="SSF103473">
    <property type="entry name" value="MFS general substrate transporter"/>
    <property type="match status" value="1"/>
</dbReference>
<feature type="transmembrane region" description="Helical" evidence="6">
    <location>
        <begin position="309"/>
        <end position="332"/>
    </location>
</feature>
<organism evidence="8 9">
    <name type="scientific">Roseiterribacter gracilis</name>
    <dbReference type="NCBI Taxonomy" id="2812848"/>
    <lineage>
        <taxon>Bacteria</taxon>
        <taxon>Pseudomonadati</taxon>
        <taxon>Pseudomonadota</taxon>
        <taxon>Alphaproteobacteria</taxon>
        <taxon>Rhodospirillales</taxon>
        <taxon>Roseiterribacteraceae</taxon>
        <taxon>Roseiterribacter</taxon>
    </lineage>
</organism>